<comment type="caution">
    <text evidence="2">The sequence shown here is derived from an EMBL/GenBank/DDBJ whole genome shotgun (WGS) entry which is preliminary data.</text>
</comment>
<feature type="signal peptide" evidence="1">
    <location>
        <begin position="1"/>
        <end position="21"/>
    </location>
</feature>
<dbReference type="PROSITE" id="PS51257">
    <property type="entry name" value="PROKAR_LIPOPROTEIN"/>
    <property type="match status" value="1"/>
</dbReference>
<feature type="chain" id="PRO_5039005810" description="Small secreted protein" evidence="1">
    <location>
        <begin position="22"/>
        <end position="156"/>
    </location>
</feature>
<dbReference type="Proteomes" id="UP000380867">
    <property type="component" value="Unassembled WGS sequence"/>
</dbReference>
<evidence type="ECO:0000256" key="1">
    <source>
        <dbReference type="SAM" id="SignalP"/>
    </source>
</evidence>
<keyword evidence="1" id="KW-0732">Signal</keyword>
<dbReference type="RefSeq" id="WP_149687400.1">
    <property type="nucleotide sequence ID" value="NZ_SDPQ02000001.1"/>
</dbReference>
<sequence length="156" mass="16047">MKIPMAIASAVLLAGTLAACGGGDGGSGGSGSDYCKDLKKAQGSFGDLSSGDLGELDAAFKTFHKLADEAPSDIDADWKKLDTALDTVEKAMKDAGLKFSDLAEIQKGKMPENVDPSKLQGLAAEMTKLGSSDFTQASKSIEAHAKKTCKVDLSGS</sequence>
<proteinExistence type="predicted"/>
<evidence type="ECO:0008006" key="4">
    <source>
        <dbReference type="Google" id="ProtNLM"/>
    </source>
</evidence>
<evidence type="ECO:0000313" key="2">
    <source>
        <dbReference type="EMBL" id="KAA1399247.1"/>
    </source>
</evidence>
<reference evidence="2" key="1">
    <citation type="submission" date="2019-09" db="EMBL/GenBank/DDBJ databases">
        <authorList>
            <person name="Li J."/>
        </authorList>
    </citation>
    <scope>NUCLEOTIDE SEQUENCE [LARGE SCALE GENOMIC DNA]</scope>
    <source>
        <strain evidence="2">JCM 14732</strain>
    </source>
</reference>
<keyword evidence="3" id="KW-1185">Reference proteome</keyword>
<protein>
    <recommendedName>
        <fullName evidence="4">Small secreted protein</fullName>
    </recommendedName>
</protein>
<name>A0A5M4FGI4_9ACTN</name>
<dbReference type="AlphaFoldDB" id="A0A5M4FGI4"/>
<dbReference type="OrthoDB" id="3748582at2"/>
<organism evidence="2 3">
    <name type="scientific">Aeromicrobium ginsengisoli</name>
    <dbReference type="NCBI Taxonomy" id="363867"/>
    <lineage>
        <taxon>Bacteria</taxon>
        <taxon>Bacillati</taxon>
        <taxon>Actinomycetota</taxon>
        <taxon>Actinomycetes</taxon>
        <taxon>Propionibacteriales</taxon>
        <taxon>Nocardioidaceae</taxon>
        <taxon>Aeromicrobium</taxon>
    </lineage>
</organism>
<gene>
    <name evidence="2" type="ORF">ESP70_000260</name>
</gene>
<evidence type="ECO:0000313" key="3">
    <source>
        <dbReference type="Proteomes" id="UP000380867"/>
    </source>
</evidence>
<dbReference type="EMBL" id="SDPQ02000001">
    <property type="protein sequence ID" value="KAA1399247.1"/>
    <property type="molecule type" value="Genomic_DNA"/>
</dbReference>
<accession>A0A5M4FGI4</accession>